<name>A0A8C9MJY9_SERCA</name>
<reference evidence="3" key="2">
    <citation type="submission" date="2025-09" db="UniProtKB">
        <authorList>
            <consortium name="Ensembl"/>
        </authorList>
    </citation>
    <scope>IDENTIFICATION</scope>
</reference>
<sequence length="215" mass="22709">SSAIPRAVPRSAAVCNPALARHPAPAPAAATGRGCSPKLLLGQLQPGGHQDSAWETREKVQSSPRCQLAQVWARGDSWDFFVYGGALLLAFSLVFWVFWYTFNIEVFSQPLLCPHTAPPPRAGGARSQPRHWPVPAQPSPAQGWAPSWDLTLPALAEGALGESHQKSSVPAPCPVPTRAQPLSLGASTGEAGLSTGKGNLGAKPFQQAGPRCGWR</sequence>
<keyword evidence="4" id="KW-1185">Reference proteome</keyword>
<evidence type="ECO:0000313" key="3">
    <source>
        <dbReference type="Ensembl" id="ENSSCAP00000004463.1"/>
    </source>
</evidence>
<keyword evidence="2" id="KW-0472">Membrane</keyword>
<proteinExistence type="predicted"/>
<organism evidence="3 4">
    <name type="scientific">Serinus canaria</name>
    <name type="common">Island canary</name>
    <name type="synonym">Fringilla canaria</name>
    <dbReference type="NCBI Taxonomy" id="9135"/>
    <lineage>
        <taxon>Eukaryota</taxon>
        <taxon>Metazoa</taxon>
        <taxon>Chordata</taxon>
        <taxon>Craniata</taxon>
        <taxon>Vertebrata</taxon>
        <taxon>Euteleostomi</taxon>
        <taxon>Archelosauria</taxon>
        <taxon>Archosauria</taxon>
        <taxon>Dinosauria</taxon>
        <taxon>Saurischia</taxon>
        <taxon>Theropoda</taxon>
        <taxon>Coelurosauria</taxon>
        <taxon>Aves</taxon>
        <taxon>Neognathae</taxon>
        <taxon>Neoaves</taxon>
        <taxon>Telluraves</taxon>
        <taxon>Australaves</taxon>
        <taxon>Passeriformes</taxon>
        <taxon>Passeroidea</taxon>
        <taxon>Fringillidae</taxon>
        <taxon>Carduelinae</taxon>
        <taxon>Serinus</taxon>
    </lineage>
</organism>
<dbReference type="InterPro" id="IPR029365">
    <property type="entry name" value="TMEM238"/>
</dbReference>
<feature type="region of interest" description="Disordered" evidence="1">
    <location>
        <begin position="161"/>
        <end position="215"/>
    </location>
</feature>
<reference evidence="3" key="1">
    <citation type="submission" date="2025-08" db="UniProtKB">
        <authorList>
            <consortium name="Ensembl"/>
        </authorList>
    </citation>
    <scope>IDENTIFICATION</scope>
</reference>
<dbReference type="AlphaFoldDB" id="A0A8C9MJY9"/>
<evidence type="ECO:0000256" key="2">
    <source>
        <dbReference type="SAM" id="Phobius"/>
    </source>
</evidence>
<feature type="transmembrane region" description="Helical" evidence="2">
    <location>
        <begin position="80"/>
        <end position="102"/>
    </location>
</feature>
<protein>
    <submittedName>
        <fullName evidence="3">Uncharacterized protein</fullName>
    </submittedName>
</protein>
<feature type="region of interest" description="Disordered" evidence="1">
    <location>
        <begin position="119"/>
        <end position="143"/>
    </location>
</feature>
<accession>A0A8C9MJY9</accession>
<dbReference type="Ensembl" id="ENSSCAT00000005173.1">
    <property type="protein sequence ID" value="ENSSCAP00000004463.1"/>
    <property type="gene ID" value="ENSSCAG00000003639.1"/>
</dbReference>
<keyword evidence="2" id="KW-1133">Transmembrane helix</keyword>
<evidence type="ECO:0000256" key="1">
    <source>
        <dbReference type="SAM" id="MobiDB-lite"/>
    </source>
</evidence>
<dbReference type="Pfam" id="PF15125">
    <property type="entry name" value="TMEM238"/>
    <property type="match status" value="1"/>
</dbReference>
<keyword evidence="2" id="KW-0812">Transmembrane</keyword>
<dbReference type="Proteomes" id="UP000694409">
    <property type="component" value="Unassembled WGS sequence"/>
</dbReference>
<evidence type="ECO:0000313" key="4">
    <source>
        <dbReference type="Proteomes" id="UP000694409"/>
    </source>
</evidence>